<dbReference type="InterPro" id="IPR007886">
    <property type="entry name" value="AlaDH/PNT_N"/>
</dbReference>
<name>A0A4R8DPZ6_9BACT</name>
<dbReference type="GO" id="GO:0005886">
    <property type="term" value="C:plasma membrane"/>
    <property type="evidence" value="ECO:0007669"/>
    <property type="project" value="TreeGrafter"/>
</dbReference>
<dbReference type="RefSeq" id="WP_133991527.1">
    <property type="nucleotide sequence ID" value="NZ_SODV01000001.1"/>
</dbReference>
<dbReference type="Proteomes" id="UP000294498">
    <property type="component" value="Unassembled WGS sequence"/>
</dbReference>
<dbReference type="SUPFAM" id="SSF51735">
    <property type="entry name" value="NAD(P)-binding Rossmann-fold domains"/>
    <property type="match status" value="1"/>
</dbReference>
<comment type="caution">
    <text evidence="6">The sequence shown here is derived from an EMBL/GenBank/DDBJ whole genome shotgun (WGS) entry which is preliminary data.</text>
</comment>
<accession>A0A4R8DPZ6</accession>
<gene>
    <name evidence="6" type="ORF">EDB95_1202</name>
</gene>
<dbReference type="PANTHER" id="PTHR42795:SF1">
    <property type="entry name" value="ALANINE DEHYDROGENASE"/>
    <property type="match status" value="1"/>
</dbReference>
<evidence type="ECO:0000259" key="5">
    <source>
        <dbReference type="SMART" id="SM01003"/>
    </source>
</evidence>
<evidence type="ECO:0000256" key="1">
    <source>
        <dbReference type="ARBA" id="ARBA00005689"/>
    </source>
</evidence>
<organism evidence="6 7">
    <name type="scientific">Dinghuibacter silviterrae</name>
    <dbReference type="NCBI Taxonomy" id="1539049"/>
    <lineage>
        <taxon>Bacteria</taxon>
        <taxon>Pseudomonadati</taxon>
        <taxon>Bacteroidota</taxon>
        <taxon>Chitinophagia</taxon>
        <taxon>Chitinophagales</taxon>
        <taxon>Chitinophagaceae</taxon>
        <taxon>Dinghuibacter</taxon>
    </lineage>
</organism>
<dbReference type="Pfam" id="PF05222">
    <property type="entry name" value="AlaDh_PNT_N"/>
    <property type="match status" value="1"/>
</dbReference>
<sequence>MPVKKPFLATSFTYETLEETLDVKPKGTSLHIGIPKENWFNENRVPLTPEAVSVLVSNGHKVVMEYKAAEGAHYSDMEYSDAGAKIAYDKKEVYQSDVLIKSAPVGEPELECLKAGQVIISPIHLAVMKCEILEKMMAKRITALSFENLKDDSGNYPIVRSMSEIAGSAVMLIAGQYLSNANNGKGVLLGGISGIPPTKVIILGAGIVGEFAARTAMAMGSSVKIFDNSIYRLKRLQNNIGSRLFTSVIEPKILAKQLKTCDVAVGALSSGGGRTPIVVTEEMVSQMRQGSVVVDVSIDRGGCFETSEITSLESPIFIKHGVIHYCVPNIPSGFARTASQAISNVLMPLLLEAAESGGFESLVWHKVSIRSGIYLFKGSLTNFHLSQRFDLKYTDLNLLIASQR</sequence>
<evidence type="ECO:0000259" key="4">
    <source>
        <dbReference type="SMART" id="SM01002"/>
    </source>
</evidence>
<evidence type="ECO:0000313" key="7">
    <source>
        <dbReference type="Proteomes" id="UP000294498"/>
    </source>
</evidence>
<dbReference type="Gene3D" id="3.40.50.720">
    <property type="entry name" value="NAD(P)-binding Rossmann-like Domain"/>
    <property type="match status" value="2"/>
</dbReference>
<feature type="domain" description="Alanine dehydrogenase/pyridine nucleotide transhydrogenase N-terminal" evidence="5">
    <location>
        <begin position="33"/>
        <end position="166"/>
    </location>
</feature>
<dbReference type="InterPro" id="IPR007698">
    <property type="entry name" value="AlaDH/PNT_NAD(H)-bd"/>
</dbReference>
<dbReference type="SMART" id="SM01003">
    <property type="entry name" value="AlaDh_PNT_N"/>
    <property type="match status" value="1"/>
</dbReference>
<dbReference type="PANTHER" id="PTHR42795">
    <property type="entry name" value="ALANINE DEHYDROGENASE"/>
    <property type="match status" value="1"/>
</dbReference>
<feature type="domain" description="Alanine dehydrogenase/pyridine nucleotide transhydrogenase NAD(H)-binding" evidence="4">
    <location>
        <begin position="178"/>
        <end position="326"/>
    </location>
</feature>
<dbReference type="EC" id="1.4.1.1" evidence="2"/>
<keyword evidence="3" id="KW-0560">Oxidoreductase</keyword>
<dbReference type="AlphaFoldDB" id="A0A4R8DPZ6"/>
<dbReference type="InterPro" id="IPR036291">
    <property type="entry name" value="NAD(P)-bd_dom_sf"/>
</dbReference>
<dbReference type="EMBL" id="SODV01000001">
    <property type="protein sequence ID" value="TDX00184.1"/>
    <property type="molecule type" value="Genomic_DNA"/>
</dbReference>
<dbReference type="Pfam" id="PF01262">
    <property type="entry name" value="AlaDh_PNT_C"/>
    <property type="match status" value="1"/>
</dbReference>
<dbReference type="InterPro" id="IPR008141">
    <property type="entry name" value="Ala_DH"/>
</dbReference>
<dbReference type="GO" id="GO:0042853">
    <property type="term" value="P:L-alanine catabolic process"/>
    <property type="evidence" value="ECO:0007669"/>
    <property type="project" value="InterPro"/>
</dbReference>
<dbReference type="OrthoDB" id="9804592at2"/>
<protein>
    <recommendedName>
        <fullName evidence="2">alanine dehydrogenase</fullName>
        <ecNumber evidence="2">1.4.1.1</ecNumber>
    </recommendedName>
</protein>
<dbReference type="SMART" id="SM01002">
    <property type="entry name" value="AlaDh_PNT_C"/>
    <property type="match status" value="1"/>
</dbReference>
<reference evidence="6 7" key="1">
    <citation type="submission" date="2019-03" db="EMBL/GenBank/DDBJ databases">
        <title>Genomic Encyclopedia of Type Strains, Phase IV (KMG-IV): sequencing the most valuable type-strain genomes for metagenomic binning, comparative biology and taxonomic classification.</title>
        <authorList>
            <person name="Goeker M."/>
        </authorList>
    </citation>
    <scope>NUCLEOTIDE SEQUENCE [LARGE SCALE GENOMIC DNA]</scope>
    <source>
        <strain evidence="6 7">DSM 100059</strain>
    </source>
</reference>
<evidence type="ECO:0000256" key="3">
    <source>
        <dbReference type="ARBA" id="ARBA00023002"/>
    </source>
</evidence>
<keyword evidence="7" id="KW-1185">Reference proteome</keyword>
<proteinExistence type="inferred from homology"/>
<evidence type="ECO:0000313" key="6">
    <source>
        <dbReference type="EMBL" id="TDX00184.1"/>
    </source>
</evidence>
<evidence type="ECO:0000256" key="2">
    <source>
        <dbReference type="ARBA" id="ARBA00012897"/>
    </source>
</evidence>
<dbReference type="SUPFAM" id="SSF52283">
    <property type="entry name" value="Formate/glycerate dehydrogenase catalytic domain-like"/>
    <property type="match status" value="1"/>
</dbReference>
<dbReference type="CDD" id="cd05305">
    <property type="entry name" value="L-AlaDH"/>
    <property type="match status" value="1"/>
</dbReference>
<comment type="similarity">
    <text evidence="1">Belongs to the AlaDH/PNT family.</text>
</comment>
<dbReference type="GO" id="GO:0000286">
    <property type="term" value="F:alanine dehydrogenase activity"/>
    <property type="evidence" value="ECO:0007669"/>
    <property type="project" value="UniProtKB-EC"/>
</dbReference>